<name>A0AA40DKD7_9PEZI</name>
<feature type="transmembrane region" description="Helical" evidence="1">
    <location>
        <begin position="88"/>
        <end position="113"/>
    </location>
</feature>
<evidence type="ECO:0000256" key="1">
    <source>
        <dbReference type="SAM" id="Phobius"/>
    </source>
</evidence>
<evidence type="ECO:0000313" key="2">
    <source>
        <dbReference type="EMBL" id="KAK0704032.1"/>
    </source>
</evidence>
<dbReference type="GeneID" id="85326430"/>
<dbReference type="RefSeq" id="XP_060290891.1">
    <property type="nucleotide sequence ID" value="XM_060443160.1"/>
</dbReference>
<dbReference type="AlphaFoldDB" id="A0AA40DKD7"/>
<dbReference type="EMBL" id="JAUIRO010000008">
    <property type="protein sequence ID" value="KAK0704032.1"/>
    <property type="molecule type" value="Genomic_DNA"/>
</dbReference>
<comment type="caution">
    <text evidence="2">The sequence shown here is derived from an EMBL/GenBank/DDBJ whole genome shotgun (WGS) entry which is preliminary data.</text>
</comment>
<feature type="transmembrane region" description="Helical" evidence="1">
    <location>
        <begin position="156"/>
        <end position="175"/>
    </location>
</feature>
<sequence>MLSVLSVLSVLGLIGNLRGESLGLLRRVLARLVLRVKNLMGMLRLTRFLGFLFLKLAGVDLMRRRKIQRRLVLLALGVLRRPRQLRQLVVDVVGGLVLGPLAFGSGLWCWPAVSDRDRFAPRSMVVRDSIEMLDCDAMSQVFCGLTLQTKTAERKFVPFCFVVSFFSSFFLRTTFTSRASLD</sequence>
<evidence type="ECO:0000313" key="3">
    <source>
        <dbReference type="Proteomes" id="UP001172101"/>
    </source>
</evidence>
<reference evidence="2" key="1">
    <citation type="submission" date="2023-06" db="EMBL/GenBank/DDBJ databases">
        <title>Genome-scale phylogeny and comparative genomics of the fungal order Sordariales.</title>
        <authorList>
            <consortium name="Lawrence Berkeley National Laboratory"/>
            <person name="Hensen N."/>
            <person name="Bonometti L."/>
            <person name="Westerberg I."/>
            <person name="Brannstrom I.O."/>
            <person name="Guillou S."/>
            <person name="Cros-Aarteil S."/>
            <person name="Calhoun S."/>
            <person name="Haridas S."/>
            <person name="Kuo A."/>
            <person name="Mondo S."/>
            <person name="Pangilinan J."/>
            <person name="Riley R."/>
            <person name="LaButti K."/>
            <person name="Andreopoulos B."/>
            <person name="Lipzen A."/>
            <person name="Chen C."/>
            <person name="Yanf M."/>
            <person name="Daum C."/>
            <person name="Ng V."/>
            <person name="Clum A."/>
            <person name="Steindorff A."/>
            <person name="Ohm R."/>
            <person name="Martin F."/>
            <person name="Silar P."/>
            <person name="Natvig D."/>
            <person name="Lalanne C."/>
            <person name="Gautier V."/>
            <person name="Ament-velasquez S.L."/>
            <person name="Kruys A."/>
            <person name="Hutchinson M.I."/>
            <person name="Powell A.J."/>
            <person name="Barry K."/>
            <person name="Miller A.N."/>
            <person name="Grigoriev I.V."/>
            <person name="Debuchy R."/>
            <person name="Gladieux P."/>
            <person name="Thoren M.H."/>
            <person name="Johannesson H."/>
        </authorList>
    </citation>
    <scope>NUCLEOTIDE SEQUENCE</scope>
    <source>
        <strain evidence="2">SMH2392-1A</strain>
    </source>
</reference>
<protein>
    <submittedName>
        <fullName evidence="2">Uncharacterized protein</fullName>
    </submittedName>
</protein>
<accession>A0AA40DKD7</accession>
<dbReference type="Proteomes" id="UP001172101">
    <property type="component" value="Unassembled WGS sequence"/>
</dbReference>
<keyword evidence="1" id="KW-0812">Transmembrane</keyword>
<keyword evidence="3" id="KW-1185">Reference proteome</keyword>
<proteinExistence type="predicted"/>
<organism evidence="2 3">
    <name type="scientific">Lasiosphaeria miniovina</name>
    <dbReference type="NCBI Taxonomy" id="1954250"/>
    <lineage>
        <taxon>Eukaryota</taxon>
        <taxon>Fungi</taxon>
        <taxon>Dikarya</taxon>
        <taxon>Ascomycota</taxon>
        <taxon>Pezizomycotina</taxon>
        <taxon>Sordariomycetes</taxon>
        <taxon>Sordariomycetidae</taxon>
        <taxon>Sordariales</taxon>
        <taxon>Lasiosphaeriaceae</taxon>
        <taxon>Lasiosphaeria</taxon>
    </lineage>
</organism>
<keyword evidence="1" id="KW-1133">Transmembrane helix</keyword>
<gene>
    <name evidence="2" type="ORF">B0T26DRAFT_733711</name>
</gene>
<keyword evidence="1" id="KW-0472">Membrane</keyword>